<evidence type="ECO:0000259" key="4">
    <source>
        <dbReference type="PROSITE" id="PS50043"/>
    </source>
</evidence>
<dbReference type="PANTHER" id="PTHR43214:SF24">
    <property type="entry name" value="TRANSCRIPTIONAL REGULATORY PROTEIN NARL-RELATED"/>
    <property type="match status" value="1"/>
</dbReference>
<dbReference type="Proteomes" id="UP001597365">
    <property type="component" value="Unassembled WGS sequence"/>
</dbReference>
<dbReference type="CDD" id="cd06170">
    <property type="entry name" value="LuxR_C_like"/>
    <property type="match status" value="1"/>
</dbReference>
<name>A0ABW4PPC4_9ACTN</name>
<dbReference type="PANTHER" id="PTHR43214">
    <property type="entry name" value="TWO-COMPONENT RESPONSE REGULATOR"/>
    <property type="match status" value="1"/>
</dbReference>
<dbReference type="SMART" id="SM00421">
    <property type="entry name" value="HTH_LUXR"/>
    <property type="match status" value="1"/>
</dbReference>
<comment type="caution">
    <text evidence="5">The sequence shown here is derived from an EMBL/GenBank/DDBJ whole genome shotgun (WGS) entry which is preliminary data.</text>
</comment>
<evidence type="ECO:0000256" key="1">
    <source>
        <dbReference type="ARBA" id="ARBA00023015"/>
    </source>
</evidence>
<evidence type="ECO:0000313" key="5">
    <source>
        <dbReference type="EMBL" id="MFD1832118.1"/>
    </source>
</evidence>
<dbReference type="PROSITE" id="PS00622">
    <property type="entry name" value="HTH_LUXR_1"/>
    <property type="match status" value="1"/>
</dbReference>
<dbReference type="SUPFAM" id="SSF46894">
    <property type="entry name" value="C-terminal effector domain of the bipartite response regulators"/>
    <property type="match status" value="1"/>
</dbReference>
<keyword evidence="2" id="KW-0238">DNA-binding</keyword>
<accession>A0ABW4PPC4</accession>
<dbReference type="Gene3D" id="1.10.10.10">
    <property type="entry name" value="Winged helix-like DNA-binding domain superfamily/Winged helix DNA-binding domain"/>
    <property type="match status" value="1"/>
</dbReference>
<dbReference type="Pfam" id="PF00196">
    <property type="entry name" value="GerE"/>
    <property type="match status" value="1"/>
</dbReference>
<keyword evidence="3" id="KW-0804">Transcription</keyword>
<dbReference type="InterPro" id="IPR036388">
    <property type="entry name" value="WH-like_DNA-bd_sf"/>
</dbReference>
<gene>
    <name evidence="5" type="ORF">ACFSJS_21075</name>
</gene>
<evidence type="ECO:0000256" key="2">
    <source>
        <dbReference type="ARBA" id="ARBA00023125"/>
    </source>
</evidence>
<feature type="domain" description="HTH luxR-type" evidence="4">
    <location>
        <begin position="38"/>
        <end position="108"/>
    </location>
</feature>
<dbReference type="RefSeq" id="WP_380902718.1">
    <property type="nucleotide sequence ID" value="NZ_JBHUFU010000013.1"/>
</dbReference>
<dbReference type="PROSITE" id="PS50043">
    <property type="entry name" value="HTH_LUXR_2"/>
    <property type="match status" value="1"/>
</dbReference>
<keyword evidence="6" id="KW-1185">Reference proteome</keyword>
<evidence type="ECO:0000313" key="6">
    <source>
        <dbReference type="Proteomes" id="UP001597365"/>
    </source>
</evidence>
<sequence>MLLPALERIAAGATIADPRAVGVLTVACGPHPGDSAWSDPGLASLSPRERDVLRLMTLGRTNSAIAGDLCVSPGTVEKRVAAIFTKLGLNGGDGENRRVLSVLRLLSAQGQGAVPAPEVRTARRPHLTRAA</sequence>
<dbReference type="PRINTS" id="PR00038">
    <property type="entry name" value="HTHLUXR"/>
</dbReference>
<keyword evidence="1" id="KW-0805">Transcription regulation</keyword>
<proteinExistence type="predicted"/>
<organism evidence="5 6">
    <name type="scientific">Streptomyces desertarenae</name>
    <dbReference type="NCBI Taxonomy" id="2666184"/>
    <lineage>
        <taxon>Bacteria</taxon>
        <taxon>Bacillati</taxon>
        <taxon>Actinomycetota</taxon>
        <taxon>Actinomycetes</taxon>
        <taxon>Kitasatosporales</taxon>
        <taxon>Streptomycetaceae</taxon>
        <taxon>Streptomyces</taxon>
    </lineage>
</organism>
<dbReference type="InterPro" id="IPR039420">
    <property type="entry name" value="WalR-like"/>
</dbReference>
<dbReference type="InterPro" id="IPR016032">
    <property type="entry name" value="Sig_transdc_resp-reg_C-effctor"/>
</dbReference>
<dbReference type="InterPro" id="IPR000792">
    <property type="entry name" value="Tscrpt_reg_LuxR_C"/>
</dbReference>
<protein>
    <submittedName>
        <fullName evidence="5">Response regulator transcription factor</fullName>
    </submittedName>
</protein>
<reference evidence="6" key="1">
    <citation type="journal article" date="2019" name="Int. J. Syst. Evol. Microbiol.">
        <title>The Global Catalogue of Microorganisms (GCM) 10K type strain sequencing project: providing services to taxonomists for standard genome sequencing and annotation.</title>
        <authorList>
            <consortium name="The Broad Institute Genomics Platform"/>
            <consortium name="The Broad Institute Genome Sequencing Center for Infectious Disease"/>
            <person name="Wu L."/>
            <person name="Ma J."/>
        </authorList>
    </citation>
    <scope>NUCLEOTIDE SEQUENCE [LARGE SCALE GENOMIC DNA]</scope>
    <source>
        <strain evidence="6">CGMCC 4.7455</strain>
    </source>
</reference>
<dbReference type="EMBL" id="JBHUFU010000013">
    <property type="protein sequence ID" value="MFD1832118.1"/>
    <property type="molecule type" value="Genomic_DNA"/>
</dbReference>
<evidence type="ECO:0000256" key="3">
    <source>
        <dbReference type="ARBA" id="ARBA00023163"/>
    </source>
</evidence>